<dbReference type="AlphaFoldDB" id="A0A673KY78"/>
<dbReference type="InterPro" id="IPR040958">
    <property type="entry name" value="SNAD1"/>
</dbReference>
<dbReference type="Ensembl" id="ENSSRHT00000070400.1">
    <property type="protein sequence ID" value="ENSSRHP00000068532.1"/>
    <property type="gene ID" value="ENSSRHG00000034076.1"/>
</dbReference>
<dbReference type="Proteomes" id="UP000472270">
    <property type="component" value="Unassembled WGS sequence"/>
</dbReference>
<evidence type="ECO:0000256" key="1">
    <source>
        <dbReference type="SAM" id="SignalP"/>
    </source>
</evidence>
<keyword evidence="1" id="KW-0732">Signal</keyword>
<organism evidence="2 3">
    <name type="scientific">Sinocyclocheilus rhinocerous</name>
    <dbReference type="NCBI Taxonomy" id="307959"/>
    <lineage>
        <taxon>Eukaryota</taxon>
        <taxon>Metazoa</taxon>
        <taxon>Chordata</taxon>
        <taxon>Craniata</taxon>
        <taxon>Vertebrata</taxon>
        <taxon>Euteleostomi</taxon>
        <taxon>Actinopterygii</taxon>
        <taxon>Neopterygii</taxon>
        <taxon>Teleostei</taxon>
        <taxon>Ostariophysi</taxon>
        <taxon>Cypriniformes</taxon>
        <taxon>Cyprinidae</taxon>
        <taxon>Cyprininae</taxon>
        <taxon>Sinocyclocheilus</taxon>
    </lineage>
</organism>
<feature type="chain" id="PRO_5025431537" evidence="1">
    <location>
        <begin position="27"/>
        <end position="256"/>
    </location>
</feature>
<keyword evidence="3" id="KW-1185">Reference proteome</keyword>
<evidence type="ECO:0000313" key="3">
    <source>
        <dbReference type="Proteomes" id="UP000472270"/>
    </source>
</evidence>
<protein>
    <submittedName>
        <fullName evidence="2">Uncharacterized LOC107739931</fullName>
    </submittedName>
</protein>
<reference evidence="2" key="1">
    <citation type="submission" date="2025-08" db="UniProtKB">
        <authorList>
            <consortium name="Ensembl"/>
        </authorList>
    </citation>
    <scope>IDENTIFICATION</scope>
</reference>
<sequence>MFSLKASLKCLIILCMLHLCVRNIQGQVNPAALAKMIRYFNDNVQPKTKIGTDAQYAIAISVPQDLCTNEQSHIENVFSREEAQYVKDLITEGRTCVLCSASQNVIATRPNVVTDEHSEHILLFPRGNSPLDTLLKNTDQNNCVVFYSYNSPCVKKCIKSADNIFPGLENWENVRKGGMNVFVFGKLWKDAKKEIANDFLMINKLVPLYRCMSTNVMECQNCVNGNTANPFCLPENKSILLYFQEMLLSMIELYLS</sequence>
<gene>
    <name evidence="2" type="primary">LOC107739931</name>
</gene>
<accession>A0A673KY78</accession>
<dbReference type="Pfam" id="PF18744">
    <property type="entry name" value="SNAD1"/>
    <property type="match status" value="1"/>
</dbReference>
<proteinExistence type="predicted"/>
<feature type="signal peptide" evidence="1">
    <location>
        <begin position="1"/>
        <end position="26"/>
    </location>
</feature>
<name>A0A673KY78_9TELE</name>
<reference evidence="2" key="2">
    <citation type="submission" date="2025-09" db="UniProtKB">
        <authorList>
            <consortium name="Ensembl"/>
        </authorList>
    </citation>
    <scope>IDENTIFICATION</scope>
</reference>
<evidence type="ECO:0000313" key="2">
    <source>
        <dbReference type="Ensembl" id="ENSSRHP00000068532.1"/>
    </source>
</evidence>